<gene>
    <name evidence="6" type="ORF">GTU67_11540</name>
</gene>
<keyword evidence="2" id="KW-1003">Cell membrane</keyword>
<evidence type="ECO:0000259" key="5">
    <source>
        <dbReference type="PROSITE" id="PS50893"/>
    </source>
</evidence>
<protein>
    <submittedName>
        <fullName evidence="6">ATP-binding cassette domain-containing protein</fullName>
    </submittedName>
</protein>
<dbReference type="PROSITE" id="PS50893">
    <property type="entry name" value="ABC_TRANSPORTER_2"/>
    <property type="match status" value="1"/>
</dbReference>
<dbReference type="PANTHER" id="PTHR45772">
    <property type="entry name" value="CONSERVED COMPONENT OF ABC TRANSPORTER FOR NATURAL AMINO ACIDS-RELATED"/>
    <property type="match status" value="1"/>
</dbReference>
<accession>A0A842HQD0</accession>
<dbReference type="SUPFAM" id="SSF52540">
    <property type="entry name" value="P-loop containing nucleoside triphosphate hydrolases"/>
    <property type="match status" value="1"/>
</dbReference>
<name>A0A842HQD0_9BURK</name>
<dbReference type="Gene3D" id="3.40.50.300">
    <property type="entry name" value="P-loop containing nucleotide triphosphate hydrolases"/>
    <property type="match status" value="1"/>
</dbReference>
<evidence type="ECO:0000313" key="6">
    <source>
        <dbReference type="EMBL" id="MBC2770537.1"/>
    </source>
</evidence>
<reference evidence="6 7" key="1">
    <citation type="submission" date="2020-08" db="EMBL/GenBank/DDBJ databases">
        <title>Paraeoetvoesia sp. YC-7-48 draft genome sequence.</title>
        <authorList>
            <person name="Yao L."/>
        </authorList>
    </citation>
    <scope>NUCLEOTIDE SEQUENCE [LARGE SCALE GENOMIC DNA]</scope>
    <source>
        <strain evidence="7">YC-7-48</strain>
    </source>
</reference>
<dbReference type="RefSeq" id="WP_185780214.1">
    <property type="nucleotide sequence ID" value="NZ_JACJUU010000009.1"/>
</dbReference>
<dbReference type="GO" id="GO:0005886">
    <property type="term" value="C:plasma membrane"/>
    <property type="evidence" value="ECO:0007669"/>
    <property type="project" value="TreeGrafter"/>
</dbReference>
<evidence type="ECO:0000256" key="2">
    <source>
        <dbReference type="ARBA" id="ARBA00022475"/>
    </source>
</evidence>
<organism evidence="6 7">
    <name type="scientific">Pusillimonas minor</name>
    <dbReference type="NCBI Taxonomy" id="2697024"/>
    <lineage>
        <taxon>Bacteria</taxon>
        <taxon>Pseudomonadati</taxon>
        <taxon>Pseudomonadota</taxon>
        <taxon>Betaproteobacteria</taxon>
        <taxon>Burkholderiales</taxon>
        <taxon>Alcaligenaceae</taxon>
        <taxon>Pusillimonas</taxon>
    </lineage>
</organism>
<keyword evidence="7" id="KW-1185">Reference proteome</keyword>
<feature type="domain" description="ABC transporter" evidence="5">
    <location>
        <begin position="8"/>
        <end position="250"/>
    </location>
</feature>
<dbReference type="GO" id="GO:0015808">
    <property type="term" value="P:L-alanine transport"/>
    <property type="evidence" value="ECO:0007669"/>
    <property type="project" value="TreeGrafter"/>
</dbReference>
<comment type="caution">
    <text evidence="6">The sequence shown here is derived from an EMBL/GenBank/DDBJ whole genome shotgun (WGS) entry which is preliminary data.</text>
</comment>
<keyword evidence="1" id="KW-0813">Transport</keyword>
<dbReference type="GO" id="GO:0042941">
    <property type="term" value="P:D-alanine transmembrane transport"/>
    <property type="evidence" value="ECO:0007669"/>
    <property type="project" value="TreeGrafter"/>
</dbReference>
<evidence type="ECO:0000256" key="4">
    <source>
        <dbReference type="ARBA" id="ARBA00022840"/>
    </source>
</evidence>
<evidence type="ECO:0000256" key="1">
    <source>
        <dbReference type="ARBA" id="ARBA00022448"/>
    </source>
</evidence>
<dbReference type="GO" id="GO:0015192">
    <property type="term" value="F:L-phenylalanine transmembrane transporter activity"/>
    <property type="evidence" value="ECO:0007669"/>
    <property type="project" value="TreeGrafter"/>
</dbReference>
<dbReference type="GO" id="GO:0005304">
    <property type="term" value="F:L-valine transmembrane transporter activity"/>
    <property type="evidence" value="ECO:0007669"/>
    <property type="project" value="TreeGrafter"/>
</dbReference>
<dbReference type="Proteomes" id="UP000545386">
    <property type="component" value="Unassembled WGS sequence"/>
</dbReference>
<keyword evidence="4 6" id="KW-0067">ATP-binding</keyword>
<dbReference type="GO" id="GO:0015188">
    <property type="term" value="F:L-isoleucine transmembrane transporter activity"/>
    <property type="evidence" value="ECO:0007669"/>
    <property type="project" value="TreeGrafter"/>
</dbReference>
<dbReference type="InterPro" id="IPR003439">
    <property type="entry name" value="ABC_transporter-like_ATP-bd"/>
</dbReference>
<dbReference type="GO" id="GO:1903806">
    <property type="term" value="P:L-isoleucine import across plasma membrane"/>
    <property type="evidence" value="ECO:0007669"/>
    <property type="project" value="TreeGrafter"/>
</dbReference>
<dbReference type="InterPro" id="IPR051120">
    <property type="entry name" value="ABC_AA/LPS_Transport"/>
</dbReference>
<proteinExistence type="predicted"/>
<dbReference type="Pfam" id="PF12399">
    <property type="entry name" value="BCA_ABC_TP_C"/>
    <property type="match status" value="1"/>
</dbReference>
<dbReference type="PANTHER" id="PTHR45772:SF7">
    <property type="entry name" value="AMINO ACID ABC TRANSPORTER ATP-BINDING PROTEIN"/>
    <property type="match status" value="1"/>
</dbReference>
<dbReference type="GO" id="GO:0005524">
    <property type="term" value="F:ATP binding"/>
    <property type="evidence" value="ECO:0007669"/>
    <property type="project" value="UniProtKB-KW"/>
</dbReference>
<dbReference type="EMBL" id="JACJUU010000009">
    <property type="protein sequence ID" value="MBC2770537.1"/>
    <property type="molecule type" value="Genomic_DNA"/>
</dbReference>
<keyword evidence="2" id="KW-0472">Membrane</keyword>
<dbReference type="SMART" id="SM00382">
    <property type="entry name" value="AAA"/>
    <property type="match status" value="1"/>
</dbReference>
<dbReference type="InterPro" id="IPR027417">
    <property type="entry name" value="P-loop_NTPase"/>
</dbReference>
<keyword evidence="3" id="KW-0547">Nucleotide-binding</keyword>
<dbReference type="GO" id="GO:0016887">
    <property type="term" value="F:ATP hydrolysis activity"/>
    <property type="evidence" value="ECO:0007669"/>
    <property type="project" value="InterPro"/>
</dbReference>
<dbReference type="GO" id="GO:1903805">
    <property type="term" value="P:L-valine import across plasma membrane"/>
    <property type="evidence" value="ECO:0007669"/>
    <property type="project" value="TreeGrafter"/>
</dbReference>
<evidence type="ECO:0000256" key="3">
    <source>
        <dbReference type="ARBA" id="ARBA00022741"/>
    </source>
</evidence>
<evidence type="ECO:0000313" key="7">
    <source>
        <dbReference type="Proteomes" id="UP000545386"/>
    </source>
</evidence>
<dbReference type="Pfam" id="PF00005">
    <property type="entry name" value="ABC_tran"/>
    <property type="match status" value="1"/>
</dbReference>
<dbReference type="InterPro" id="IPR003593">
    <property type="entry name" value="AAA+_ATPase"/>
</dbReference>
<sequence>MTQDTHLLEVSGVTVQFGGLVAVDNVSFNVQRGELLGLIGPNGAGKTTAMRSITGVVKPVAGRVVLNGKDISNLPVHQRIRKGLSLSQQLVRPFREISILDNVALAAGSRYTQSPLKALLHVSAQAERTRARDMLERVGIAHLADQMPGIQPLGVLKRMEMARALALDPELLLLDEPLAGLNSKEAQTLADTIADVNRQGVTIILIEHNLSEVMRICQRLVVLDNGRKIASGAPRDVMAQPNVRAAYLGAESTEASNTATETGDAHA</sequence>
<dbReference type="AlphaFoldDB" id="A0A842HQD0"/>
<dbReference type="InterPro" id="IPR032823">
    <property type="entry name" value="BCA_ABC_TP_C"/>
</dbReference>